<feature type="domain" description="RanBP2-type" evidence="8">
    <location>
        <begin position="217"/>
        <end position="247"/>
    </location>
</feature>
<dbReference type="Pfam" id="PF00648">
    <property type="entry name" value="Peptidase_C2"/>
    <property type="match status" value="1"/>
</dbReference>
<organism evidence="10 11">
    <name type="scientific">Tegillarca granosa</name>
    <name type="common">Malaysian cockle</name>
    <name type="synonym">Anadara granosa</name>
    <dbReference type="NCBI Taxonomy" id="220873"/>
    <lineage>
        <taxon>Eukaryota</taxon>
        <taxon>Metazoa</taxon>
        <taxon>Spiralia</taxon>
        <taxon>Lophotrochozoa</taxon>
        <taxon>Mollusca</taxon>
        <taxon>Bivalvia</taxon>
        <taxon>Autobranchia</taxon>
        <taxon>Pteriomorphia</taxon>
        <taxon>Arcoida</taxon>
        <taxon>Arcoidea</taxon>
        <taxon>Arcidae</taxon>
        <taxon>Tegillarca</taxon>
    </lineage>
</organism>
<feature type="region of interest" description="Disordered" evidence="7">
    <location>
        <begin position="26"/>
        <end position="85"/>
    </location>
</feature>
<feature type="compositionally biased region" description="Polar residues" evidence="7">
    <location>
        <begin position="357"/>
        <end position="372"/>
    </location>
</feature>
<keyword evidence="2" id="KW-0479">Metal-binding</keyword>
<dbReference type="Pfam" id="PF00641">
    <property type="entry name" value="Zn_ribbon_RanBP"/>
    <property type="match status" value="1"/>
</dbReference>
<dbReference type="PRINTS" id="PR00704">
    <property type="entry name" value="CALPAIN"/>
</dbReference>
<comment type="caution">
    <text evidence="10">The sequence shown here is derived from an EMBL/GenBank/DDBJ whole genome shotgun (WGS) entry which is preliminary data.</text>
</comment>
<evidence type="ECO:0000313" key="11">
    <source>
        <dbReference type="Proteomes" id="UP001217089"/>
    </source>
</evidence>
<dbReference type="Gene3D" id="2.30.30.380">
    <property type="entry name" value="Zn-finger domain of Sec23/24"/>
    <property type="match status" value="2"/>
</dbReference>
<feature type="compositionally biased region" description="Low complexity" evidence="7">
    <location>
        <begin position="268"/>
        <end position="308"/>
    </location>
</feature>
<feature type="region of interest" description="Disordered" evidence="7">
    <location>
        <begin position="243"/>
        <end position="372"/>
    </location>
</feature>
<reference evidence="10 11" key="1">
    <citation type="submission" date="2022-12" db="EMBL/GenBank/DDBJ databases">
        <title>Chromosome-level genome of Tegillarca granosa.</title>
        <authorList>
            <person name="Kim J."/>
        </authorList>
    </citation>
    <scope>NUCLEOTIDE SEQUENCE [LARGE SCALE GENOMIC DNA]</scope>
    <source>
        <strain evidence="10">Teg-2019</strain>
        <tissue evidence="10">Adductor muscle</tissue>
    </source>
</reference>
<dbReference type="Gene3D" id="3.90.70.10">
    <property type="entry name" value="Cysteine proteinases"/>
    <property type="match status" value="1"/>
</dbReference>
<keyword evidence="4" id="KW-0862">Zinc</keyword>
<dbReference type="SUPFAM" id="SSF54001">
    <property type="entry name" value="Cysteine proteinases"/>
    <property type="match status" value="1"/>
</dbReference>
<dbReference type="SUPFAM" id="SSF90209">
    <property type="entry name" value="Ran binding protein zinc finger-like"/>
    <property type="match status" value="1"/>
</dbReference>
<evidence type="ECO:0000313" key="10">
    <source>
        <dbReference type="EMBL" id="KAJ8298538.1"/>
    </source>
</evidence>
<dbReference type="SMART" id="SM00547">
    <property type="entry name" value="ZnF_RBZ"/>
    <property type="match status" value="4"/>
</dbReference>
<proteinExistence type="inferred from homology"/>
<dbReference type="InterPro" id="IPR022684">
    <property type="entry name" value="Calpain_cysteine_protease"/>
</dbReference>
<evidence type="ECO:0000256" key="2">
    <source>
        <dbReference type="ARBA" id="ARBA00022723"/>
    </source>
</evidence>
<accession>A0ABQ9DZ44</accession>
<evidence type="ECO:0008006" key="12">
    <source>
        <dbReference type="Google" id="ProtNLM"/>
    </source>
</evidence>
<feature type="domain" description="Calpain catalytic" evidence="9">
    <location>
        <begin position="456"/>
        <end position="753"/>
    </location>
</feature>
<comment type="caution">
    <text evidence="5">Lacks conserved residue(s) required for the propagation of feature annotation.</text>
</comment>
<dbReference type="PROSITE" id="PS01358">
    <property type="entry name" value="ZF_RANBP2_1"/>
    <property type="match status" value="3"/>
</dbReference>
<evidence type="ECO:0000256" key="1">
    <source>
        <dbReference type="ARBA" id="ARBA00007623"/>
    </source>
</evidence>
<dbReference type="InterPro" id="IPR001876">
    <property type="entry name" value="Znf_RanBP2"/>
</dbReference>
<feature type="domain" description="RanBP2-type" evidence="8">
    <location>
        <begin position="181"/>
        <end position="213"/>
    </location>
</feature>
<feature type="region of interest" description="Disordered" evidence="7">
    <location>
        <begin position="120"/>
        <end position="163"/>
    </location>
</feature>
<dbReference type="EMBL" id="JARBDR010000923">
    <property type="protein sequence ID" value="KAJ8298538.1"/>
    <property type="molecule type" value="Genomic_DNA"/>
</dbReference>
<dbReference type="PANTHER" id="PTHR10183">
    <property type="entry name" value="CALPAIN"/>
    <property type="match status" value="1"/>
</dbReference>
<comment type="similarity">
    <text evidence="1">Belongs to the peptidase C2 family.</text>
</comment>
<dbReference type="PROSITE" id="PS50199">
    <property type="entry name" value="ZF_RANBP2_2"/>
    <property type="match status" value="3"/>
</dbReference>
<dbReference type="CDD" id="cd00044">
    <property type="entry name" value="CysPc"/>
    <property type="match status" value="1"/>
</dbReference>
<dbReference type="SMART" id="SM00230">
    <property type="entry name" value="CysPc"/>
    <property type="match status" value="1"/>
</dbReference>
<dbReference type="InterPro" id="IPR001300">
    <property type="entry name" value="Peptidase_C2_calpain_cat"/>
</dbReference>
<evidence type="ECO:0000256" key="3">
    <source>
        <dbReference type="ARBA" id="ARBA00022771"/>
    </source>
</evidence>
<keyword evidence="11" id="KW-1185">Reference proteome</keyword>
<evidence type="ECO:0000256" key="7">
    <source>
        <dbReference type="SAM" id="MobiDB-lite"/>
    </source>
</evidence>
<gene>
    <name evidence="10" type="ORF">KUTeg_025069</name>
</gene>
<feature type="compositionally biased region" description="Basic and acidic residues" evidence="7">
    <location>
        <begin position="243"/>
        <end position="255"/>
    </location>
</feature>
<evidence type="ECO:0000256" key="5">
    <source>
        <dbReference type="PROSITE-ProRule" id="PRU00239"/>
    </source>
</evidence>
<evidence type="ECO:0000256" key="6">
    <source>
        <dbReference type="PROSITE-ProRule" id="PRU00322"/>
    </source>
</evidence>
<dbReference type="InterPro" id="IPR038765">
    <property type="entry name" value="Papain-like_cys_pep_sf"/>
</dbReference>
<dbReference type="PANTHER" id="PTHR10183:SF382">
    <property type="entry name" value="CALPAIN-15"/>
    <property type="match status" value="1"/>
</dbReference>
<dbReference type="InterPro" id="IPR036443">
    <property type="entry name" value="Znf_RanBP2_sf"/>
</dbReference>
<name>A0ABQ9DZ44_TEGGR</name>
<sequence>MKNDNCSVCGARRKSVLPTIDSVNKFDVGSLNLPSSSKRGEPDGMECDVETNIPMESSDDKNGKNQDNLLKRKEKPSRRTNSDSDIKGDGEWTCKHCSFTCNPSWSPTCTACSRVKNNNDTKIHGRSKSVPTSSNGPPTKLPAIDHSKLNKGQSNKKSHRLPSSTGLGLIQQISSGSETNDNGSNKLWTCKNCTFHNSNLHPACNVCGSSRSTSSLKKDIDWICSKCTLKNHNDSAICGACGHRKEEETPTERDITPNPLIINHSKTPSNISNSSDTSSKSSSVSSLEKPSSSSSPSKPKILSPLKKSASAEKQGKSLGLLDKMMGKSPSTSLEKDKNMEKSPSTSLDKDKKGKGKSPNTSLEKTTTKSPNTSLDKDTKNYWVCSACTYKNVLKSTECKVCATSRKQNKQEVINPGMFTLQRQKSSLMDEIRKFEEDSALELWQHITLFCGQHKENFVDDSFPPLPKSVFTDESKPFTNSVIAWRRPQEIASNYPGQEKVKWVVYRTPMPDDISQGILVLAERPELVENIILTKTFCPQGAYQVRLCKDGNWKIILIDDLLPCDEHGRLVFSQAKRRQLWVPLIEKAMAKLHGCYEALIAGKCIEGLATLTGAPCENIPLQTDIQKEEEIDPNFIWARLLSCRESGFLMGASCGGGNMKVDDKVFDELGLRPRHAYSILDVKDVEGNRLLRLRNPWGRFSWKGDWSDKSKKWDDISRRMKTELMPNGETSGVFWMSLSDLLIYFDSIDICKVRSDWRETRIQGMFPANASEIFKLVKLTVFYTCEVEVGLFQEGMRNSESGGRNPADLSILILRESSNHLQAFGPLVASSKRQLRSFVGCSTMLEPGEYLIIGLAFNIWTLAGKPMNRHHFVVSVHSSKAVMIEEIDTKTQKYQYALADAIIQLATIHGSREGVRDAVTVYSLMHRWSGGIFVVENRSADKSLHIKCDCEDSSNVVSTRGKLITIDSVPPLHRQVIMVLTQLERTAPYHLSRRLIHRMHWSSTGLDNWAPPGMSHDPILTDHVLGLHAPRPLFIEDIYLYKLSNCKILSDSYIGECEKSRRLVLITLCNLWPQLDTNTKAVSYN</sequence>
<dbReference type="Proteomes" id="UP001217089">
    <property type="component" value="Unassembled WGS sequence"/>
</dbReference>
<dbReference type="PROSITE" id="PS50203">
    <property type="entry name" value="CALPAIN_CAT"/>
    <property type="match status" value="1"/>
</dbReference>
<evidence type="ECO:0000259" key="8">
    <source>
        <dbReference type="PROSITE" id="PS50199"/>
    </source>
</evidence>
<feature type="domain" description="RanBP2-type" evidence="8">
    <location>
        <begin position="378"/>
        <end position="407"/>
    </location>
</feature>
<evidence type="ECO:0000259" key="9">
    <source>
        <dbReference type="PROSITE" id="PS50203"/>
    </source>
</evidence>
<protein>
    <recommendedName>
        <fullName evidence="12">Calpain-D</fullName>
    </recommendedName>
</protein>
<keyword evidence="3 6" id="KW-0863">Zinc-finger</keyword>
<evidence type="ECO:0000256" key="4">
    <source>
        <dbReference type="ARBA" id="ARBA00022833"/>
    </source>
</evidence>